<keyword evidence="2" id="KW-1185">Reference proteome</keyword>
<proteinExistence type="predicted"/>
<evidence type="ECO:0008006" key="3">
    <source>
        <dbReference type="Google" id="ProtNLM"/>
    </source>
</evidence>
<accession>I3Z7W6</accession>
<name>I3Z7W6_BELBD</name>
<evidence type="ECO:0000313" key="1">
    <source>
        <dbReference type="EMBL" id="AFL85334.1"/>
    </source>
</evidence>
<dbReference type="GO" id="GO:0000160">
    <property type="term" value="P:phosphorelay signal transduction system"/>
    <property type="evidence" value="ECO:0007669"/>
    <property type="project" value="InterPro"/>
</dbReference>
<dbReference type="HOGENOM" id="CLU_2103829_0_0_10"/>
<dbReference type="Gene3D" id="1.20.120.160">
    <property type="entry name" value="HPT domain"/>
    <property type="match status" value="1"/>
</dbReference>
<gene>
    <name evidence="1" type="ordered locus">Belba_2801</name>
</gene>
<dbReference type="Proteomes" id="UP000006050">
    <property type="component" value="Chromosome"/>
</dbReference>
<evidence type="ECO:0000313" key="2">
    <source>
        <dbReference type="Proteomes" id="UP000006050"/>
    </source>
</evidence>
<reference evidence="2" key="1">
    <citation type="submission" date="2012-06" db="EMBL/GenBank/DDBJ databases">
        <title>The complete genome of Belliella baltica DSM 15883.</title>
        <authorList>
            <person name="Lucas S."/>
            <person name="Copeland A."/>
            <person name="Lapidus A."/>
            <person name="Goodwin L."/>
            <person name="Pitluck S."/>
            <person name="Peters L."/>
            <person name="Mikhailova N."/>
            <person name="Davenport K."/>
            <person name="Kyrpides N."/>
            <person name="Mavromatis K."/>
            <person name="Pagani I."/>
            <person name="Ivanova N."/>
            <person name="Ovchinnikova G."/>
            <person name="Zeytun A."/>
            <person name="Detter J.C."/>
            <person name="Han C."/>
            <person name="Land M."/>
            <person name="Hauser L."/>
            <person name="Markowitz V."/>
            <person name="Cheng J.-F."/>
            <person name="Hugenholtz P."/>
            <person name="Woyke T."/>
            <person name="Wu D."/>
            <person name="Tindall B."/>
            <person name="Pomrenke H."/>
            <person name="Brambilla E."/>
            <person name="Klenk H.-P."/>
            <person name="Eisen J.A."/>
        </authorList>
    </citation>
    <scope>NUCLEOTIDE SEQUENCE [LARGE SCALE GENOMIC DNA]</scope>
    <source>
        <strain evidence="2">DSM 15883 / CIP 108006 / LMG 21964 / BA134</strain>
    </source>
</reference>
<protein>
    <recommendedName>
        <fullName evidence="3">HPt domain-containing protein</fullName>
    </recommendedName>
</protein>
<dbReference type="PATRIC" id="fig|866536.3.peg.2883"/>
<dbReference type="KEGG" id="bbd:Belba_2801"/>
<organism evidence="1 2">
    <name type="scientific">Belliella baltica (strain DSM 15883 / CIP 108006 / LMG 21964 / BA134)</name>
    <dbReference type="NCBI Taxonomy" id="866536"/>
    <lineage>
        <taxon>Bacteria</taxon>
        <taxon>Pseudomonadati</taxon>
        <taxon>Bacteroidota</taxon>
        <taxon>Cytophagia</taxon>
        <taxon>Cytophagales</taxon>
        <taxon>Cyclobacteriaceae</taxon>
        <taxon>Belliella</taxon>
    </lineage>
</organism>
<dbReference type="SUPFAM" id="SSF47226">
    <property type="entry name" value="Histidine-containing phosphotransfer domain, HPT domain"/>
    <property type="match status" value="1"/>
</dbReference>
<dbReference type="STRING" id="866536.Belba_2801"/>
<dbReference type="AlphaFoldDB" id="I3Z7W6"/>
<dbReference type="eggNOG" id="COG2198">
    <property type="taxonomic scope" value="Bacteria"/>
</dbReference>
<dbReference type="InterPro" id="IPR036641">
    <property type="entry name" value="HPT_dom_sf"/>
</dbReference>
<sequence length="119" mass="13676">MIMSNTPPINFENIDEMADGDADFKAELVAAIYASLIELKEKYLEGAEDQNEETIHLIRHKVKPTLALFEIDKLSNIIQEGKNIIAEKGFKDDFIEHLDAFLDAWQEAFDYISEKIKEE</sequence>
<dbReference type="EMBL" id="CP003281">
    <property type="protein sequence ID" value="AFL85334.1"/>
    <property type="molecule type" value="Genomic_DNA"/>
</dbReference>